<feature type="domain" description="DCD" evidence="2">
    <location>
        <begin position="101"/>
        <end position="228"/>
    </location>
</feature>
<dbReference type="PANTHER" id="PTHR46444">
    <property type="entry name" value="DCD (DEVELOPMENT AND CELL DEATH) DOMAIN PROTEIN-RELATED"/>
    <property type="match status" value="1"/>
</dbReference>
<protein>
    <submittedName>
        <fullName evidence="3">Development/cell death domain</fullName>
    </submittedName>
</protein>
<accession>A0A200QGP4</accession>
<comment type="caution">
    <text evidence="3">The sequence shown here is derived from an EMBL/GenBank/DDBJ whole genome shotgun (WGS) entry which is preliminary data.</text>
</comment>
<feature type="compositionally biased region" description="Polar residues" evidence="1">
    <location>
        <begin position="13"/>
        <end position="25"/>
    </location>
</feature>
<evidence type="ECO:0000313" key="4">
    <source>
        <dbReference type="Proteomes" id="UP000195402"/>
    </source>
</evidence>
<gene>
    <name evidence="3" type="ORF">BVC80_9101g218</name>
</gene>
<feature type="region of interest" description="Disordered" evidence="1">
    <location>
        <begin position="244"/>
        <end position="292"/>
    </location>
</feature>
<dbReference type="InterPro" id="IPR013989">
    <property type="entry name" value="Dev_and_cell_death_domain"/>
</dbReference>
<dbReference type="STRING" id="56857.A0A200QGP4"/>
<dbReference type="InParanoid" id="A0A200QGP4"/>
<proteinExistence type="predicted"/>
<dbReference type="SMART" id="SM00767">
    <property type="entry name" value="DCD"/>
    <property type="match status" value="1"/>
</dbReference>
<dbReference type="PROSITE" id="PS51222">
    <property type="entry name" value="DCD"/>
    <property type="match status" value="1"/>
</dbReference>
<dbReference type="PANTHER" id="PTHR46444:SF19">
    <property type="entry name" value="OS02G0745600 PROTEIN"/>
    <property type="match status" value="1"/>
</dbReference>
<dbReference type="Pfam" id="PF10539">
    <property type="entry name" value="Dev_Cell_Death"/>
    <property type="match status" value="1"/>
</dbReference>
<organism evidence="3 4">
    <name type="scientific">Macleaya cordata</name>
    <name type="common">Five-seeded plume-poppy</name>
    <name type="synonym">Bocconia cordata</name>
    <dbReference type="NCBI Taxonomy" id="56857"/>
    <lineage>
        <taxon>Eukaryota</taxon>
        <taxon>Viridiplantae</taxon>
        <taxon>Streptophyta</taxon>
        <taxon>Embryophyta</taxon>
        <taxon>Tracheophyta</taxon>
        <taxon>Spermatophyta</taxon>
        <taxon>Magnoliopsida</taxon>
        <taxon>Ranunculales</taxon>
        <taxon>Papaveraceae</taxon>
        <taxon>Papaveroideae</taxon>
        <taxon>Macleaya</taxon>
    </lineage>
</organism>
<reference evidence="3 4" key="1">
    <citation type="journal article" date="2017" name="Mol. Plant">
        <title>The Genome of Medicinal Plant Macleaya cordata Provides New Insights into Benzylisoquinoline Alkaloids Metabolism.</title>
        <authorList>
            <person name="Liu X."/>
            <person name="Liu Y."/>
            <person name="Huang P."/>
            <person name="Ma Y."/>
            <person name="Qing Z."/>
            <person name="Tang Q."/>
            <person name="Cao H."/>
            <person name="Cheng P."/>
            <person name="Zheng Y."/>
            <person name="Yuan Z."/>
            <person name="Zhou Y."/>
            <person name="Liu J."/>
            <person name="Tang Z."/>
            <person name="Zhuo Y."/>
            <person name="Zhang Y."/>
            <person name="Yu L."/>
            <person name="Huang J."/>
            <person name="Yang P."/>
            <person name="Peng Q."/>
            <person name="Zhang J."/>
            <person name="Jiang W."/>
            <person name="Zhang Z."/>
            <person name="Lin K."/>
            <person name="Ro D.K."/>
            <person name="Chen X."/>
            <person name="Xiong X."/>
            <person name="Shang Y."/>
            <person name="Huang S."/>
            <person name="Zeng J."/>
        </authorList>
    </citation>
    <scope>NUCLEOTIDE SEQUENCE [LARGE SCALE GENOMIC DNA]</scope>
    <source>
        <strain evidence="4">cv. BLH2017</strain>
        <tissue evidence="3">Root</tissue>
    </source>
</reference>
<keyword evidence="4" id="KW-1185">Reference proteome</keyword>
<feature type="compositionally biased region" description="Basic and acidic residues" evidence="1">
    <location>
        <begin position="69"/>
        <end position="87"/>
    </location>
</feature>
<feature type="region of interest" description="Disordered" evidence="1">
    <location>
        <begin position="1"/>
        <end position="100"/>
    </location>
</feature>
<evidence type="ECO:0000256" key="1">
    <source>
        <dbReference type="SAM" id="MobiDB-lite"/>
    </source>
</evidence>
<evidence type="ECO:0000313" key="3">
    <source>
        <dbReference type="EMBL" id="OVA09680.1"/>
    </source>
</evidence>
<evidence type="ECO:0000259" key="2">
    <source>
        <dbReference type="PROSITE" id="PS51222"/>
    </source>
</evidence>
<dbReference type="AlphaFoldDB" id="A0A200QGP4"/>
<dbReference type="EMBL" id="MVGT01002051">
    <property type="protein sequence ID" value="OVA09680.1"/>
    <property type="molecule type" value="Genomic_DNA"/>
</dbReference>
<dbReference type="Proteomes" id="UP000195402">
    <property type="component" value="Unassembled WGS sequence"/>
</dbReference>
<feature type="compositionally biased region" description="Polar residues" evidence="1">
    <location>
        <begin position="51"/>
        <end position="68"/>
    </location>
</feature>
<sequence length="487" mass="54195">MARGRRGKRGRDNNSQNEGPSSSYLIANRNIEKRSTKKKKTLYVAPAPSVPHTTSMTTTNGSGATTQGAKKEEKQKMEHRARQEHGAKKEHKEKKEQGNVERSSGFIFMCSGKTKPECYKYRVFGLPGGKMSVVENIKPGAKLFLYDYDLKLLYGVYKATTKGERGLEPAAFGGRFPAQVRFKIFKDCLPLPESAFRHAIEENYQGGSKFQPQLSSRQVRKLITLFRPIGVPAPVAAVPPRQASPVIRDRYRQPARLPPPEDPYAATARHGHAPPPEDPYVATARHGRGPPPEDPYVPTAYHGHAPPHRESRHIQPVALPPSTEPYFSAEARRTYLFENPVVPAHDPHNRYRAVPDMGTRDVLVNESEYHRLLLLERERERERELVQHLNRGDDYYTHPAHAAVSSHSVTPAYALAPRHAPTLAYDASSSSHAPAASYPPGYWAAVAQEDPNRVYADPRTSLAASGRTNLMGASSLYSYPGTGPAYR</sequence>
<dbReference type="OrthoDB" id="1920894at2759"/>
<dbReference type="OMA" id="KDSGQSH"/>
<name>A0A200QGP4_MACCD</name>